<evidence type="ECO:0000313" key="4">
    <source>
        <dbReference type="Proteomes" id="UP001476282"/>
    </source>
</evidence>
<evidence type="ECO:0000256" key="1">
    <source>
        <dbReference type="SAM" id="MobiDB-lite"/>
    </source>
</evidence>
<organism evidence="3 4">
    <name type="scientific">Haloferula sargassicola</name>
    <dbReference type="NCBI Taxonomy" id="490096"/>
    <lineage>
        <taxon>Bacteria</taxon>
        <taxon>Pseudomonadati</taxon>
        <taxon>Verrucomicrobiota</taxon>
        <taxon>Verrucomicrobiia</taxon>
        <taxon>Verrucomicrobiales</taxon>
        <taxon>Verrucomicrobiaceae</taxon>
        <taxon>Haloferula</taxon>
    </lineage>
</organism>
<protein>
    <recommendedName>
        <fullName evidence="2">Transposase IS4-like domain-containing protein</fullName>
    </recommendedName>
</protein>
<accession>A0ABP9UTP0</accession>
<reference evidence="3 4" key="1">
    <citation type="submission" date="2024-02" db="EMBL/GenBank/DDBJ databases">
        <title>Haloferula sargassicola NBRC 104335.</title>
        <authorList>
            <person name="Ichikawa N."/>
            <person name="Katano-Makiyama Y."/>
            <person name="Hidaka K."/>
        </authorList>
    </citation>
    <scope>NUCLEOTIDE SEQUENCE [LARGE SCALE GENOMIC DNA]</scope>
    <source>
        <strain evidence="3 4">NBRC 104335</strain>
    </source>
</reference>
<dbReference type="SUPFAM" id="SSF53098">
    <property type="entry name" value="Ribonuclease H-like"/>
    <property type="match status" value="1"/>
</dbReference>
<evidence type="ECO:0000313" key="3">
    <source>
        <dbReference type="EMBL" id="GAA5482719.1"/>
    </source>
</evidence>
<proteinExistence type="predicted"/>
<dbReference type="InterPro" id="IPR012337">
    <property type="entry name" value="RNaseH-like_sf"/>
</dbReference>
<evidence type="ECO:0000259" key="2">
    <source>
        <dbReference type="Pfam" id="PF01609"/>
    </source>
</evidence>
<feature type="region of interest" description="Disordered" evidence="1">
    <location>
        <begin position="320"/>
        <end position="346"/>
    </location>
</feature>
<dbReference type="InterPro" id="IPR002559">
    <property type="entry name" value="Transposase_11"/>
</dbReference>
<feature type="domain" description="Transposase IS4-like" evidence="2">
    <location>
        <begin position="160"/>
        <end position="424"/>
    </location>
</feature>
<gene>
    <name evidence="3" type="ORF">Hsar01_01942</name>
</gene>
<feature type="compositionally biased region" description="Basic and acidic residues" evidence="1">
    <location>
        <begin position="336"/>
        <end position="346"/>
    </location>
</feature>
<dbReference type="Pfam" id="PF01609">
    <property type="entry name" value="DDE_Tnp_1"/>
    <property type="match status" value="1"/>
</dbReference>
<keyword evidence="4" id="KW-1185">Reference proteome</keyword>
<dbReference type="Proteomes" id="UP001476282">
    <property type="component" value="Unassembled WGS sequence"/>
</dbReference>
<dbReference type="EMBL" id="BAABRI010000009">
    <property type="protein sequence ID" value="GAA5482719.1"/>
    <property type="molecule type" value="Genomic_DNA"/>
</dbReference>
<comment type="caution">
    <text evidence="3">The sequence shown here is derived from an EMBL/GenBank/DDBJ whole genome shotgun (WGS) entry which is preliminary data.</text>
</comment>
<name>A0ABP9UTP0_9BACT</name>
<sequence>MEAPAALIPAHPVGEIQTAPRNPSGSWPVDTPGGRFHAEWDDQAPVTREGQLIFFFQFLHTGGRWEEFLRGCPLLYTGNRGSGARNVMGTAMLSILCGHWRYAHINAVRGDGINPGLLGMKGTVSEDAVRLGIGRIAEKPGLDWLSGQILGSIAPALGLPWILDIDVTVKPLYGHQQGAEIGYNPQKPGRPSHVYHSYFVANLRISLGVEVRPGNEHAAAKGLPGLWQTLEKLPRHQWPTFSRGDCGYGSETIMLEHEERGLPYLFKLRHTAKVKDLVLRMMRHGAAWQDCGDGWQALETQLKLGRWSKQRRVILVRETPATAPVGEPGNSRRGKDRQSRLPHARGEGWDACATPWSGKIAVLVTSLDEQAFPATVIPKQYRDRADAENCFDELKNQWGWNGYTSRRLASSRLMANLIALVYNWWSLYLRFYDAEHHREAIRTRPMLMSGVGRPVRSGGQRTVKVSVLHEKGDLIAQAVTRISNELHHICAITERWTVEQRWTLLLTRLLRRWLGGKWLPGLPDEVELLLSG</sequence>